<sequence>MIAALFVQRGGCYFGLDHVDPWPAERDARLYAGPWPVVAHPPCERWGRYWHGSPARPHQYKLGADQGCFAAALAAVRNFGGVLEHPAHSHAWAYFGLSAPPARGGWVVADRYGGWTCQVEQGHYGHFARKPTWLYAVGAELPDLIWGPAPQRLHPRAVELHGREKARRIGVMAMVGGRDKTKIRAATPPEFRDLLISTASTAVKKLHAAE</sequence>
<comment type="caution">
    <text evidence="1">The sequence shown here is derived from an EMBL/GenBank/DDBJ whole genome shotgun (WGS) entry which is preliminary data.</text>
</comment>
<reference evidence="1 2" key="1">
    <citation type="submission" date="2019-11" db="EMBL/GenBank/DDBJ databases">
        <title>Whole-genome sequence of Rhodoplanes serenus DSM 18633, type strain.</title>
        <authorList>
            <person name="Kyndt J.A."/>
            <person name="Meyer T.E."/>
        </authorList>
    </citation>
    <scope>NUCLEOTIDE SEQUENCE [LARGE SCALE GENOMIC DNA]</scope>
    <source>
        <strain evidence="1 2">DSM 18633</strain>
    </source>
</reference>
<name>A0A9X4XQ92_9BRAD</name>
<evidence type="ECO:0000313" key="2">
    <source>
        <dbReference type="Proteomes" id="UP000438991"/>
    </source>
</evidence>
<evidence type="ECO:0000313" key="1">
    <source>
        <dbReference type="EMBL" id="MTW19378.1"/>
    </source>
</evidence>
<organism evidence="1 2">
    <name type="scientific">Rhodoplanes serenus</name>
    <dbReference type="NCBI Taxonomy" id="200615"/>
    <lineage>
        <taxon>Bacteria</taxon>
        <taxon>Pseudomonadati</taxon>
        <taxon>Pseudomonadota</taxon>
        <taxon>Alphaproteobacteria</taxon>
        <taxon>Hyphomicrobiales</taxon>
        <taxon>Nitrobacteraceae</taxon>
        <taxon>Rhodoplanes</taxon>
    </lineage>
</organism>
<accession>A0A9X4XQ92</accession>
<proteinExistence type="predicted"/>
<dbReference type="AlphaFoldDB" id="A0A9X4XQ92"/>
<gene>
    <name evidence="1" type="ORF">GJ689_24615</name>
</gene>
<protein>
    <submittedName>
        <fullName evidence="1">Uncharacterized protein</fullName>
    </submittedName>
</protein>
<dbReference type="EMBL" id="WNKV01000032">
    <property type="protein sequence ID" value="MTW19378.1"/>
    <property type="molecule type" value="Genomic_DNA"/>
</dbReference>
<dbReference type="RefSeq" id="WP_155481630.1">
    <property type="nucleotide sequence ID" value="NZ_WNKV01000032.1"/>
</dbReference>
<dbReference type="Proteomes" id="UP000438991">
    <property type="component" value="Unassembled WGS sequence"/>
</dbReference>